<dbReference type="Proteomes" id="UP000259173">
    <property type="component" value="Unassembled WGS sequence"/>
</dbReference>
<proteinExistence type="predicted"/>
<feature type="non-terminal residue" evidence="1">
    <location>
        <position position="1"/>
    </location>
</feature>
<dbReference type="Pfam" id="PF09351">
    <property type="entry name" value="DUF1993"/>
    <property type="match status" value="1"/>
</dbReference>
<dbReference type="InterPro" id="IPR034660">
    <property type="entry name" value="DinB/YfiT-like"/>
</dbReference>
<organism evidence="1 2">
    <name type="scientific">Hyphomonas atlantica</name>
    <dbReference type="NCBI Taxonomy" id="1280948"/>
    <lineage>
        <taxon>Bacteria</taxon>
        <taxon>Pseudomonadati</taxon>
        <taxon>Pseudomonadota</taxon>
        <taxon>Alphaproteobacteria</taxon>
        <taxon>Hyphomonadales</taxon>
        <taxon>Hyphomonadaceae</taxon>
        <taxon>Hyphomonas</taxon>
    </lineage>
</organism>
<dbReference type="InterPro" id="IPR018531">
    <property type="entry name" value="DUF1993"/>
</dbReference>
<dbReference type="SUPFAM" id="SSF109854">
    <property type="entry name" value="DinB/YfiT-like putative metalloenzymes"/>
    <property type="match status" value="1"/>
</dbReference>
<evidence type="ECO:0000313" key="2">
    <source>
        <dbReference type="Proteomes" id="UP000259173"/>
    </source>
</evidence>
<evidence type="ECO:0000313" key="1">
    <source>
        <dbReference type="EMBL" id="HAE93355.1"/>
    </source>
</evidence>
<reference evidence="1 2" key="1">
    <citation type="journal article" date="2018" name="Nat. Biotechnol.">
        <title>A standardized bacterial taxonomy based on genome phylogeny substantially revises the tree of life.</title>
        <authorList>
            <person name="Parks D.H."/>
            <person name="Chuvochina M."/>
            <person name="Waite D.W."/>
            <person name="Rinke C."/>
            <person name="Skarshewski A."/>
            <person name="Chaumeil P.A."/>
            <person name="Hugenholtz P."/>
        </authorList>
    </citation>
    <scope>NUCLEOTIDE SEQUENCE [LARGE SCALE GENOMIC DNA]</scope>
    <source>
        <strain evidence="1">UBA8557</strain>
    </source>
</reference>
<accession>A0A3B9KYG0</accession>
<name>A0A3B9KYG0_9PROT</name>
<dbReference type="AlphaFoldDB" id="A0A3B9KYG0"/>
<dbReference type="EMBL" id="DMBR01000070">
    <property type="protein sequence ID" value="HAE93355.1"/>
    <property type="molecule type" value="Genomic_DNA"/>
</dbReference>
<gene>
    <name evidence="1" type="ORF">DCG65_02260</name>
</gene>
<dbReference type="PANTHER" id="PTHR36922">
    <property type="entry name" value="BLL2446 PROTEIN"/>
    <property type="match status" value="1"/>
</dbReference>
<dbReference type="Gene3D" id="1.20.120.450">
    <property type="entry name" value="dinb family like domain"/>
    <property type="match status" value="1"/>
</dbReference>
<dbReference type="PANTHER" id="PTHR36922:SF1">
    <property type="entry name" value="DUF1993 DOMAIN-CONTAINING PROTEIN"/>
    <property type="match status" value="1"/>
</dbReference>
<protein>
    <submittedName>
        <fullName evidence="1">DUF1993 domain-containing protein</fullName>
    </submittedName>
</protein>
<comment type="caution">
    <text evidence="1">The sequence shown here is derived from an EMBL/GenBank/DDBJ whole genome shotgun (WGS) entry which is preliminary data.</text>
</comment>
<sequence length="89" mass="9741">QALVAETISRIEAQADAKESFAEAKTPLELPGMPTLSMTGQDYIDEWLTPNFYFHLVTAYDILRAEGLAIGKADYLSHLRPLLAAAMAS</sequence>